<dbReference type="SMART" id="SM00398">
    <property type="entry name" value="HMG"/>
    <property type="match status" value="1"/>
</dbReference>
<dbReference type="EMBL" id="ML220124">
    <property type="protein sequence ID" value="TGZ80479.1"/>
    <property type="molecule type" value="Genomic_DNA"/>
</dbReference>
<dbReference type="Pfam" id="PF00505">
    <property type="entry name" value="HMG_box"/>
    <property type="match status" value="1"/>
</dbReference>
<evidence type="ECO:0000256" key="1">
    <source>
        <dbReference type="ARBA" id="ARBA00023125"/>
    </source>
</evidence>
<dbReference type="PANTHER" id="PTHR45789">
    <property type="entry name" value="FI18025P1"/>
    <property type="match status" value="1"/>
</dbReference>
<evidence type="ECO:0000313" key="6">
    <source>
        <dbReference type="EMBL" id="TGZ80479.1"/>
    </source>
</evidence>
<dbReference type="GO" id="GO:0005634">
    <property type="term" value="C:nucleus"/>
    <property type="evidence" value="ECO:0007669"/>
    <property type="project" value="UniProtKB-UniRule"/>
</dbReference>
<dbReference type="SUPFAM" id="SSF47095">
    <property type="entry name" value="HMG-box"/>
    <property type="match status" value="1"/>
</dbReference>
<organism evidence="6 7">
    <name type="scientific">Ascodesmis nigricans</name>
    <dbReference type="NCBI Taxonomy" id="341454"/>
    <lineage>
        <taxon>Eukaryota</taxon>
        <taxon>Fungi</taxon>
        <taxon>Dikarya</taxon>
        <taxon>Ascomycota</taxon>
        <taxon>Pezizomycotina</taxon>
        <taxon>Pezizomycetes</taxon>
        <taxon>Pezizales</taxon>
        <taxon>Ascodesmidaceae</taxon>
        <taxon>Ascodesmis</taxon>
    </lineage>
</organism>
<dbReference type="AlphaFoldDB" id="A0A4S2MV39"/>
<name>A0A4S2MV39_9PEZI</name>
<evidence type="ECO:0000256" key="2">
    <source>
        <dbReference type="ARBA" id="ARBA00023242"/>
    </source>
</evidence>
<sequence>MLAKAPSDCVCQNVVPSSLPNLPMMRESPANPPICFGSPINRPLASAIATGLSVPPQKLPSMIEEQTSLEHRKIWEYSLNGCSEACRLPQNQSTPTTPAKTEKQQQEFLGVTPNEMLARYVEKSGQSGPLLTTSNENVLIFYNGSMAFSNCLYSSEGLAILPIAENTGHTLASKHKSQLNKASTNLQEVQARHGAKSKHLNAFMLFRKIESQKLKREFPGISNNDISKILGSRWKNADQDIKHHYKALSTEIATRASEHRTGPHTERDILDSSRPRQDNKNRRHRKLNLRANKSSMTYFERLIGPDYPALPLIHQRWKKDPSGRNLEVLLNGIDVILTDFNVEPIARSVNFSSTRHNEHIIAGGPEMQNTASMGQKWA</sequence>
<feature type="DNA-binding region" description="HMG box" evidence="3">
    <location>
        <begin position="196"/>
        <end position="245"/>
    </location>
</feature>
<dbReference type="PANTHER" id="PTHR45789:SF2">
    <property type="entry name" value="FI18025P1"/>
    <property type="match status" value="1"/>
</dbReference>
<dbReference type="Gene3D" id="1.10.30.10">
    <property type="entry name" value="High mobility group box domain"/>
    <property type="match status" value="1"/>
</dbReference>
<accession>A0A4S2MV39</accession>
<protein>
    <recommendedName>
        <fullName evidence="5">HMG box domain-containing protein</fullName>
    </recommendedName>
</protein>
<feature type="compositionally biased region" description="Basic and acidic residues" evidence="4">
    <location>
        <begin position="256"/>
        <end position="280"/>
    </location>
</feature>
<dbReference type="Proteomes" id="UP000298138">
    <property type="component" value="Unassembled WGS sequence"/>
</dbReference>
<dbReference type="InterPro" id="IPR051356">
    <property type="entry name" value="SOX/SOX-like_TF"/>
</dbReference>
<evidence type="ECO:0000259" key="5">
    <source>
        <dbReference type="PROSITE" id="PS50118"/>
    </source>
</evidence>
<gene>
    <name evidence="6" type="ORF">EX30DRAFT_364418</name>
</gene>
<reference evidence="6 7" key="1">
    <citation type="submission" date="2019-04" db="EMBL/GenBank/DDBJ databases">
        <title>Comparative genomics and transcriptomics to analyze fruiting body development in filamentous ascomycetes.</title>
        <authorList>
            <consortium name="DOE Joint Genome Institute"/>
            <person name="Lutkenhaus R."/>
            <person name="Traeger S."/>
            <person name="Breuer J."/>
            <person name="Kuo A."/>
            <person name="Lipzen A."/>
            <person name="Pangilinan J."/>
            <person name="Dilworth D."/>
            <person name="Sandor L."/>
            <person name="Poggeler S."/>
            <person name="Barry K."/>
            <person name="Grigoriev I.V."/>
            <person name="Nowrousian M."/>
        </authorList>
    </citation>
    <scope>NUCLEOTIDE SEQUENCE [LARGE SCALE GENOMIC DNA]</scope>
    <source>
        <strain evidence="6 7">CBS 389.68</strain>
    </source>
</reference>
<dbReference type="InParanoid" id="A0A4S2MV39"/>
<proteinExistence type="predicted"/>
<dbReference type="GO" id="GO:0000978">
    <property type="term" value="F:RNA polymerase II cis-regulatory region sequence-specific DNA binding"/>
    <property type="evidence" value="ECO:0007669"/>
    <property type="project" value="TreeGrafter"/>
</dbReference>
<keyword evidence="2 3" id="KW-0539">Nucleus</keyword>
<dbReference type="PROSITE" id="PS50118">
    <property type="entry name" value="HMG_BOX_2"/>
    <property type="match status" value="1"/>
</dbReference>
<evidence type="ECO:0000256" key="4">
    <source>
        <dbReference type="SAM" id="MobiDB-lite"/>
    </source>
</evidence>
<feature type="domain" description="HMG box" evidence="5">
    <location>
        <begin position="196"/>
        <end position="245"/>
    </location>
</feature>
<dbReference type="InterPro" id="IPR009071">
    <property type="entry name" value="HMG_box_dom"/>
</dbReference>
<evidence type="ECO:0000313" key="7">
    <source>
        <dbReference type="Proteomes" id="UP000298138"/>
    </source>
</evidence>
<evidence type="ECO:0000256" key="3">
    <source>
        <dbReference type="PROSITE-ProRule" id="PRU00267"/>
    </source>
</evidence>
<dbReference type="OrthoDB" id="6247875at2759"/>
<keyword evidence="1 3" id="KW-0238">DNA-binding</keyword>
<dbReference type="GO" id="GO:0000981">
    <property type="term" value="F:DNA-binding transcription factor activity, RNA polymerase II-specific"/>
    <property type="evidence" value="ECO:0007669"/>
    <property type="project" value="TreeGrafter"/>
</dbReference>
<dbReference type="InterPro" id="IPR036910">
    <property type="entry name" value="HMG_box_dom_sf"/>
</dbReference>
<keyword evidence="7" id="KW-1185">Reference proteome</keyword>
<feature type="region of interest" description="Disordered" evidence="4">
    <location>
        <begin position="253"/>
        <end position="288"/>
    </location>
</feature>